<evidence type="ECO:0000256" key="1">
    <source>
        <dbReference type="SAM" id="MobiDB-lite"/>
    </source>
</evidence>
<dbReference type="HOGENOM" id="CLU_2853366_0_0_1"/>
<proteinExistence type="predicted"/>
<protein>
    <submittedName>
        <fullName evidence="2">Uncharacterized protein</fullName>
    </submittedName>
</protein>
<evidence type="ECO:0000313" key="2">
    <source>
        <dbReference type="EnsemblPlants" id="OGLUM12G08790.1"/>
    </source>
</evidence>
<evidence type="ECO:0000313" key="3">
    <source>
        <dbReference type="Proteomes" id="UP000026961"/>
    </source>
</evidence>
<accession>A0A0E0BQY7</accession>
<organism evidence="2">
    <name type="scientific">Oryza glumipatula</name>
    <dbReference type="NCBI Taxonomy" id="40148"/>
    <lineage>
        <taxon>Eukaryota</taxon>
        <taxon>Viridiplantae</taxon>
        <taxon>Streptophyta</taxon>
        <taxon>Embryophyta</taxon>
        <taxon>Tracheophyta</taxon>
        <taxon>Spermatophyta</taxon>
        <taxon>Magnoliopsida</taxon>
        <taxon>Liliopsida</taxon>
        <taxon>Poales</taxon>
        <taxon>Poaceae</taxon>
        <taxon>BOP clade</taxon>
        <taxon>Oryzoideae</taxon>
        <taxon>Oryzeae</taxon>
        <taxon>Oryzinae</taxon>
        <taxon>Oryza</taxon>
    </lineage>
</organism>
<dbReference type="Gramene" id="OGLUM12G08790.1">
    <property type="protein sequence ID" value="OGLUM12G08790.1"/>
    <property type="gene ID" value="OGLUM12G08790"/>
</dbReference>
<reference evidence="2" key="1">
    <citation type="submission" date="2015-04" db="UniProtKB">
        <authorList>
            <consortium name="EnsemblPlants"/>
        </authorList>
    </citation>
    <scope>IDENTIFICATION</scope>
</reference>
<feature type="compositionally biased region" description="Basic residues" evidence="1">
    <location>
        <begin position="45"/>
        <end position="65"/>
    </location>
</feature>
<feature type="region of interest" description="Disordered" evidence="1">
    <location>
        <begin position="1"/>
        <end position="65"/>
    </location>
</feature>
<sequence length="65" mass="7721">MFYTCRSNFSPPPSQTSFTDSVRHRRRRRCPALPRRPATSPPRLRPPRRRTAPPRRRPRPRTAAE</sequence>
<reference evidence="2" key="2">
    <citation type="submission" date="2018-05" db="EMBL/GenBank/DDBJ databases">
        <title>OgluRS3 (Oryza glumaepatula Reference Sequence Version 3).</title>
        <authorList>
            <person name="Zhang J."/>
            <person name="Kudrna D."/>
            <person name="Lee S."/>
            <person name="Talag J."/>
            <person name="Welchert J."/>
            <person name="Wing R.A."/>
        </authorList>
    </citation>
    <scope>NUCLEOTIDE SEQUENCE [LARGE SCALE GENOMIC DNA]</scope>
</reference>
<name>A0A0E0BQY7_9ORYZ</name>
<dbReference type="AlphaFoldDB" id="A0A0E0BQY7"/>
<dbReference type="Proteomes" id="UP000026961">
    <property type="component" value="Chromosome 12"/>
</dbReference>
<dbReference type="EnsemblPlants" id="OGLUM12G08790.1">
    <property type="protein sequence ID" value="OGLUM12G08790.1"/>
    <property type="gene ID" value="OGLUM12G08790"/>
</dbReference>
<feature type="compositionally biased region" description="Polar residues" evidence="1">
    <location>
        <begin position="1"/>
        <end position="20"/>
    </location>
</feature>
<keyword evidence="3" id="KW-1185">Reference proteome</keyword>